<dbReference type="HOGENOM" id="CLU_1386205_0_0_1"/>
<sequence>MKSRGVSGSQRLTTGELGPLVRRLFHDQEKAATPAKETYKGSLATAAGVVVFHKYEAPAGTPKTPQGERFKVFGVRNADGSYGKGLFWASTPHEKEEVAELGNSSPPHVNRHLSPPIIKEEARKFEGSNSPQPSVTKLAKRIKQLHRENEEHRERDAERRLEIADLRNEFSLLSSALCSKVKRTFREMEKEELYYAN</sequence>
<keyword evidence="1" id="KW-0175">Coiled coil</keyword>
<proteinExistence type="predicted"/>
<protein>
    <submittedName>
        <fullName evidence="2">Uncharacterized protein</fullName>
    </submittedName>
</protein>
<dbReference type="Gramene" id="BGIOSGA018385-TA">
    <property type="protein sequence ID" value="BGIOSGA018385-PA"/>
    <property type="gene ID" value="BGIOSGA018385"/>
</dbReference>
<reference evidence="2 3" key="1">
    <citation type="journal article" date="2005" name="PLoS Biol.">
        <title>The genomes of Oryza sativa: a history of duplications.</title>
        <authorList>
            <person name="Yu J."/>
            <person name="Wang J."/>
            <person name="Lin W."/>
            <person name="Li S."/>
            <person name="Li H."/>
            <person name="Zhou J."/>
            <person name="Ni P."/>
            <person name="Dong W."/>
            <person name="Hu S."/>
            <person name="Zeng C."/>
            <person name="Zhang J."/>
            <person name="Zhang Y."/>
            <person name="Li R."/>
            <person name="Xu Z."/>
            <person name="Li S."/>
            <person name="Li X."/>
            <person name="Zheng H."/>
            <person name="Cong L."/>
            <person name="Lin L."/>
            <person name="Yin J."/>
            <person name="Geng J."/>
            <person name="Li G."/>
            <person name="Shi J."/>
            <person name="Liu J."/>
            <person name="Lv H."/>
            <person name="Li J."/>
            <person name="Wang J."/>
            <person name="Deng Y."/>
            <person name="Ran L."/>
            <person name="Shi X."/>
            <person name="Wang X."/>
            <person name="Wu Q."/>
            <person name="Li C."/>
            <person name="Ren X."/>
            <person name="Wang J."/>
            <person name="Wang X."/>
            <person name="Li D."/>
            <person name="Liu D."/>
            <person name="Zhang X."/>
            <person name="Ji Z."/>
            <person name="Zhao W."/>
            <person name="Sun Y."/>
            <person name="Zhang Z."/>
            <person name="Bao J."/>
            <person name="Han Y."/>
            <person name="Dong L."/>
            <person name="Ji J."/>
            <person name="Chen P."/>
            <person name="Wu S."/>
            <person name="Liu J."/>
            <person name="Xiao Y."/>
            <person name="Bu D."/>
            <person name="Tan J."/>
            <person name="Yang L."/>
            <person name="Ye C."/>
            <person name="Zhang J."/>
            <person name="Xu J."/>
            <person name="Zhou Y."/>
            <person name="Yu Y."/>
            <person name="Zhang B."/>
            <person name="Zhuang S."/>
            <person name="Wei H."/>
            <person name="Liu B."/>
            <person name="Lei M."/>
            <person name="Yu H."/>
            <person name="Li Y."/>
            <person name="Xu H."/>
            <person name="Wei S."/>
            <person name="He X."/>
            <person name="Fang L."/>
            <person name="Zhang Z."/>
            <person name="Zhang Y."/>
            <person name="Huang X."/>
            <person name="Su Z."/>
            <person name="Tong W."/>
            <person name="Li J."/>
            <person name="Tong Z."/>
            <person name="Li S."/>
            <person name="Ye J."/>
            <person name="Wang L."/>
            <person name="Fang L."/>
            <person name="Lei T."/>
            <person name="Chen C."/>
            <person name="Chen H."/>
            <person name="Xu Z."/>
            <person name="Li H."/>
            <person name="Huang H."/>
            <person name="Zhang F."/>
            <person name="Xu H."/>
            <person name="Li N."/>
            <person name="Zhao C."/>
            <person name="Li S."/>
            <person name="Dong L."/>
            <person name="Huang Y."/>
            <person name="Li L."/>
            <person name="Xi Y."/>
            <person name="Qi Q."/>
            <person name="Li W."/>
            <person name="Zhang B."/>
            <person name="Hu W."/>
            <person name="Zhang Y."/>
            <person name="Tian X."/>
            <person name="Jiao Y."/>
            <person name="Liang X."/>
            <person name="Jin J."/>
            <person name="Gao L."/>
            <person name="Zheng W."/>
            <person name="Hao B."/>
            <person name="Liu S."/>
            <person name="Wang W."/>
            <person name="Yuan L."/>
            <person name="Cao M."/>
            <person name="McDermott J."/>
            <person name="Samudrala R."/>
            <person name="Wang J."/>
            <person name="Wong G.K."/>
            <person name="Yang H."/>
        </authorList>
    </citation>
    <scope>NUCLEOTIDE SEQUENCE [LARGE SCALE GENOMIC DNA]</scope>
    <source>
        <strain evidence="3">cv. 93-11</strain>
    </source>
</reference>
<keyword evidence="3" id="KW-1185">Reference proteome</keyword>
<dbReference type="EMBL" id="CM000130">
    <property type="protein sequence ID" value="EAY97364.1"/>
    <property type="molecule type" value="Genomic_DNA"/>
</dbReference>
<gene>
    <name evidence="2" type="ORF">OsI_19286</name>
</gene>
<accession>A2Y2Q4</accession>
<evidence type="ECO:0000256" key="1">
    <source>
        <dbReference type="SAM" id="Coils"/>
    </source>
</evidence>
<organism evidence="2 3">
    <name type="scientific">Oryza sativa subsp. indica</name>
    <name type="common">Rice</name>
    <dbReference type="NCBI Taxonomy" id="39946"/>
    <lineage>
        <taxon>Eukaryota</taxon>
        <taxon>Viridiplantae</taxon>
        <taxon>Streptophyta</taxon>
        <taxon>Embryophyta</taxon>
        <taxon>Tracheophyta</taxon>
        <taxon>Spermatophyta</taxon>
        <taxon>Magnoliopsida</taxon>
        <taxon>Liliopsida</taxon>
        <taxon>Poales</taxon>
        <taxon>Poaceae</taxon>
        <taxon>BOP clade</taxon>
        <taxon>Oryzoideae</taxon>
        <taxon>Oryzeae</taxon>
        <taxon>Oryzinae</taxon>
        <taxon>Oryza</taxon>
        <taxon>Oryza sativa</taxon>
    </lineage>
</organism>
<name>A2Y2Q4_ORYSI</name>
<evidence type="ECO:0000313" key="2">
    <source>
        <dbReference type="EMBL" id="EAY97364.1"/>
    </source>
</evidence>
<evidence type="ECO:0000313" key="3">
    <source>
        <dbReference type="Proteomes" id="UP000007015"/>
    </source>
</evidence>
<feature type="coiled-coil region" evidence="1">
    <location>
        <begin position="135"/>
        <end position="169"/>
    </location>
</feature>
<dbReference type="Proteomes" id="UP000007015">
    <property type="component" value="Chromosome 5"/>
</dbReference>
<dbReference type="AlphaFoldDB" id="A2Y2Q4"/>